<feature type="region of interest" description="Disordered" evidence="1">
    <location>
        <begin position="133"/>
        <end position="162"/>
    </location>
</feature>
<keyword evidence="4" id="KW-1185">Reference proteome</keyword>
<evidence type="ECO:0000313" key="4">
    <source>
        <dbReference type="Proteomes" id="UP000677515"/>
    </source>
</evidence>
<accession>A0ABM7N238</accession>
<dbReference type="InterPro" id="IPR041162">
    <property type="entry name" value="Bact_HORMA_1"/>
</dbReference>
<name>A0ABM7N238_ERWRD</name>
<dbReference type="EMBL" id="AP024329">
    <property type="protein sequence ID" value="BCQ35541.1"/>
    <property type="molecule type" value="Genomic_DNA"/>
</dbReference>
<organism evidence="3 4">
    <name type="scientific">Erwinia rhapontici</name>
    <name type="common">Pectobacterium rhapontici</name>
    <dbReference type="NCBI Taxonomy" id="55212"/>
    <lineage>
        <taxon>Bacteria</taxon>
        <taxon>Pseudomonadati</taxon>
        <taxon>Pseudomonadota</taxon>
        <taxon>Gammaproteobacteria</taxon>
        <taxon>Enterobacterales</taxon>
        <taxon>Erwiniaceae</taxon>
        <taxon>Erwinia</taxon>
    </lineage>
</organism>
<sequence length="162" mass="17668">MSTYSSTSTYTVADIEKVMRSVKADLIIIATTTKAMTETDAANYANDIEVLAKKNHLEYVDVTLMDGSSEVRAIKYEFQTEGATGSERPGGVTWPLTPKDQGGSIRIHLRYTDSSTAEQRAELPLKVSWVPASTDTSHKDLTTSAGRGYSSNGFGTNRKDFS</sequence>
<dbReference type="Pfam" id="PF18138">
    <property type="entry name" value="bacHORMA_1"/>
    <property type="match status" value="1"/>
</dbReference>
<evidence type="ECO:0000259" key="2">
    <source>
        <dbReference type="Pfam" id="PF18138"/>
    </source>
</evidence>
<proteinExistence type="predicted"/>
<feature type="domain" description="Bacterial HORMA" evidence="2">
    <location>
        <begin position="2"/>
        <end position="161"/>
    </location>
</feature>
<dbReference type="Proteomes" id="UP000677515">
    <property type="component" value="Chromosome"/>
</dbReference>
<protein>
    <recommendedName>
        <fullName evidence="2">Bacterial HORMA domain-containing protein</fullName>
    </recommendedName>
</protein>
<gene>
    <name evidence="3" type="ORF">ERHA53_28840</name>
</gene>
<evidence type="ECO:0000256" key="1">
    <source>
        <dbReference type="SAM" id="MobiDB-lite"/>
    </source>
</evidence>
<evidence type="ECO:0000313" key="3">
    <source>
        <dbReference type="EMBL" id="BCQ35541.1"/>
    </source>
</evidence>
<feature type="compositionally biased region" description="Polar residues" evidence="1">
    <location>
        <begin position="142"/>
        <end position="155"/>
    </location>
</feature>
<dbReference type="RefSeq" id="WP_212812955.1">
    <property type="nucleotide sequence ID" value="NZ_AP024329.1"/>
</dbReference>
<reference evidence="3 4" key="1">
    <citation type="submission" date="2021-01" db="EMBL/GenBank/DDBJ databases">
        <title>Complete genome sequence of Erwinia rhapontici MAFF 311153.</title>
        <authorList>
            <person name="Morohoshi T."/>
            <person name="Someya N."/>
        </authorList>
    </citation>
    <scope>NUCLEOTIDE SEQUENCE [LARGE SCALE GENOMIC DNA]</scope>
    <source>
        <strain evidence="3 4">MAFF 311153</strain>
    </source>
</reference>